<evidence type="ECO:0000256" key="5">
    <source>
        <dbReference type="SAM" id="SignalP"/>
    </source>
</evidence>
<feature type="transmembrane region" description="Helical" evidence="4">
    <location>
        <begin position="88"/>
        <end position="109"/>
    </location>
</feature>
<dbReference type="Gene3D" id="3.30.565.10">
    <property type="entry name" value="Histidine kinase-like ATPase, C-terminal domain"/>
    <property type="match status" value="1"/>
</dbReference>
<dbReference type="EMBL" id="RPFW01000002">
    <property type="protein sequence ID" value="TVZ04971.1"/>
    <property type="molecule type" value="Genomic_DNA"/>
</dbReference>
<evidence type="ECO:0000313" key="10">
    <source>
        <dbReference type="Proteomes" id="UP000460272"/>
    </source>
</evidence>
<feature type="transmembrane region" description="Helical" evidence="4">
    <location>
        <begin position="116"/>
        <end position="136"/>
    </location>
</feature>
<keyword evidence="10" id="KW-1185">Reference proteome</keyword>
<evidence type="ECO:0000256" key="4">
    <source>
        <dbReference type="SAM" id="Phobius"/>
    </source>
</evidence>
<dbReference type="InterPro" id="IPR003594">
    <property type="entry name" value="HATPase_dom"/>
</dbReference>
<dbReference type="Gene3D" id="1.20.5.1930">
    <property type="match status" value="1"/>
</dbReference>
<evidence type="ECO:0000259" key="8">
    <source>
        <dbReference type="Pfam" id="PF19354"/>
    </source>
</evidence>
<keyword evidence="1" id="KW-0808">Transferase</keyword>
<dbReference type="SUPFAM" id="SSF55874">
    <property type="entry name" value="ATPase domain of HSP90 chaperone/DNA topoisomerase II/histidine kinase"/>
    <property type="match status" value="1"/>
</dbReference>
<keyword evidence="4" id="KW-0472">Membrane</keyword>
<keyword evidence="3" id="KW-0902">Two-component regulatory system</keyword>
<feature type="transmembrane region" description="Helical" evidence="4">
    <location>
        <begin position="30"/>
        <end position="49"/>
    </location>
</feature>
<dbReference type="InterPro" id="IPR045975">
    <property type="entry name" value="DUF5931"/>
</dbReference>
<keyword evidence="4" id="KW-0812">Transmembrane</keyword>
<keyword evidence="5" id="KW-0732">Signal</keyword>
<dbReference type="NCBIfam" id="NF047322">
    <property type="entry name" value="HK_morpho_MacS"/>
    <property type="match status" value="1"/>
</dbReference>
<comment type="caution">
    <text evidence="9">The sequence shown here is derived from an EMBL/GenBank/DDBJ whole genome shotgun (WGS) entry which is preliminary data.</text>
</comment>
<feature type="transmembrane region" description="Helical" evidence="4">
    <location>
        <begin position="165"/>
        <end position="184"/>
    </location>
</feature>
<organism evidence="9 10">
    <name type="scientific">Trebonia kvetii</name>
    <dbReference type="NCBI Taxonomy" id="2480626"/>
    <lineage>
        <taxon>Bacteria</taxon>
        <taxon>Bacillati</taxon>
        <taxon>Actinomycetota</taxon>
        <taxon>Actinomycetes</taxon>
        <taxon>Streptosporangiales</taxon>
        <taxon>Treboniaceae</taxon>
        <taxon>Trebonia</taxon>
    </lineage>
</organism>
<accession>A0A6P2C454</accession>
<dbReference type="Pfam" id="PF02518">
    <property type="entry name" value="HATPase_c"/>
    <property type="match status" value="1"/>
</dbReference>
<dbReference type="CDD" id="cd16917">
    <property type="entry name" value="HATPase_UhpB-NarQ-NarX-like"/>
    <property type="match status" value="1"/>
</dbReference>
<keyword evidence="2 9" id="KW-0418">Kinase</keyword>
<reference evidence="9 10" key="1">
    <citation type="submission" date="2018-11" db="EMBL/GenBank/DDBJ databases">
        <title>Trebonia kvetii gen.nov., sp.nov., a novel acidophilic actinobacterium, and proposal of the new actinobacterial family Treboniaceae fam. nov.</title>
        <authorList>
            <person name="Rapoport D."/>
            <person name="Sagova-Mareckova M."/>
            <person name="Sedlacek I."/>
            <person name="Provaznik J."/>
            <person name="Kralova S."/>
            <person name="Pavlinic D."/>
            <person name="Benes V."/>
            <person name="Kopecky J."/>
        </authorList>
    </citation>
    <scope>NUCLEOTIDE SEQUENCE [LARGE SCALE GENOMIC DNA]</scope>
    <source>
        <strain evidence="9 10">15Tr583</strain>
    </source>
</reference>
<dbReference type="GO" id="GO:0046983">
    <property type="term" value="F:protein dimerization activity"/>
    <property type="evidence" value="ECO:0007669"/>
    <property type="project" value="InterPro"/>
</dbReference>
<feature type="domain" description="Signal transduction histidine kinase subgroup 3 dimerisation and phosphoacceptor" evidence="7">
    <location>
        <begin position="206"/>
        <end position="228"/>
    </location>
</feature>
<evidence type="ECO:0000313" key="9">
    <source>
        <dbReference type="EMBL" id="TVZ04971.1"/>
    </source>
</evidence>
<evidence type="ECO:0000256" key="2">
    <source>
        <dbReference type="ARBA" id="ARBA00022777"/>
    </source>
</evidence>
<evidence type="ECO:0000256" key="1">
    <source>
        <dbReference type="ARBA" id="ARBA00022679"/>
    </source>
</evidence>
<dbReference type="InterPro" id="IPR011712">
    <property type="entry name" value="Sig_transdc_His_kin_sub3_dim/P"/>
</dbReference>
<dbReference type="InterPro" id="IPR036890">
    <property type="entry name" value="HATPase_C_sf"/>
</dbReference>
<dbReference type="GO" id="GO:0016020">
    <property type="term" value="C:membrane"/>
    <property type="evidence" value="ECO:0007669"/>
    <property type="project" value="InterPro"/>
</dbReference>
<proteinExistence type="predicted"/>
<protein>
    <submittedName>
        <fullName evidence="9">Sensor histidine kinase</fullName>
    </submittedName>
</protein>
<keyword evidence="4" id="KW-1133">Transmembrane helix</keyword>
<dbReference type="AlphaFoldDB" id="A0A6P2C454"/>
<sequence length="409" mass="42822">MTAKAIQCSLVIVTVTAASAAAKRSFSEPLWRALAVFRFVSVGYAALRLAFIDRSEYSQPAWAWVVIAVMAAWTVVTTIAYARPARRTPLLLGADLAVTVAIMMSTMLLQYPVATVHGALPVTATWMAGPVLAWAIRYGRRAGTIVGLIVAGCDFALLRHAALSTALNGAVLLVLSGWSVGHLARLSAELAAQRQRATEVEAASRERERLARDIHDSVLQVLALVQRRGAEAGGAAAELGRLAGQQEAALRALVGGTWDGDQASGDVDLCQLVLPAQTDRVTISVPAPPVLLGGAAAAELTAAVQAALDNVRRHCGEQTRAWVLIEDEPDLVRVTIRDDGPGIPDGRLAEAAAAGRLGISHSIRGRLRDLGGSAVISSAVGEGTTVELCLPRASGRPVAAAQATARVRT</sequence>
<feature type="domain" description="Histidine kinase/HSP90-like ATPase" evidence="6">
    <location>
        <begin position="299"/>
        <end position="393"/>
    </location>
</feature>
<gene>
    <name evidence="9" type="ORF">EAS64_10090</name>
</gene>
<dbReference type="PANTHER" id="PTHR24421:SF61">
    <property type="entry name" value="OXYGEN SENSOR HISTIDINE KINASE NREB"/>
    <property type="match status" value="1"/>
</dbReference>
<dbReference type="PANTHER" id="PTHR24421">
    <property type="entry name" value="NITRATE/NITRITE SENSOR PROTEIN NARX-RELATED"/>
    <property type="match status" value="1"/>
</dbReference>
<name>A0A6P2C454_9ACTN</name>
<dbReference type="Pfam" id="PF07730">
    <property type="entry name" value="HisKA_3"/>
    <property type="match status" value="1"/>
</dbReference>
<dbReference type="GO" id="GO:0000155">
    <property type="term" value="F:phosphorelay sensor kinase activity"/>
    <property type="evidence" value="ECO:0007669"/>
    <property type="project" value="InterPro"/>
</dbReference>
<dbReference type="InterPro" id="IPR050482">
    <property type="entry name" value="Sensor_HK_TwoCompSys"/>
</dbReference>
<feature type="domain" description="DUF5931" evidence="8">
    <location>
        <begin position="22"/>
        <end position="184"/>
    </location>
</feature>
<feature type="transmembrane region" description="Helical" evidence="4">
    <location>
        <begin position="61"/>
        <end position="82"/>
    </location>
</feature>
<evidence type="ECO:0000259" key="6">
    <source>
        <dbReference type="Pfam" id="PF02518"/>
    </source>
</evidence>
<evidence type="ECO:0000256" key="3">
    <source>
        <dbReference type="ARBA" id="ARBA00023012"/>
    </source>
</evidence>
<evidence type="ECO:0000259" key="7">
    <source>
        <dbReference type="Pfam" id="PF07730"/>
    </source>
</evidence>
<dbReference type="Pfam" id="PF19354">
    <property type="entry name" value="DUF5931"/>
    <property type="match status" value="1"/>
</dbReference>
<dbReference type="Proteomes" id="UP000460272">
    <property type="component" value="Unassembled WGS sequence"/>
</dbReference>
<feature type="signal peptide" evidence="5">
    <location>
        <begin position="1"/>
        <end position="20"/>
    </location>
</feature>
<dbReference type="OrthoDB" id="5181554at2"/>
<feature type="chain" id="PRO_5026798256" evidence="5">
    <location>
        <begin position="21"/>
        <end position="409"/>
    </location>
</feature>